<keyword evidence="6 12" id="KW-0547">Nucleotide-binding</keyword>
<evidence type="ECO:0000256" key="7">
    <source>
        <dbReference type="ARBA" id="ARBA00022840"/>
    </source>
</evidence>
<dbReference type="PANTHER" id="PTHR43097">
    <property type="entry name" value="GLUTAMINE-TRNA LIGASE"/>
    <property type="match status" value="1"/>
</dbReference>
<keyword evidence="8 12" id="KW-0648">Protein biosynthesis</keyword>
<dbReference type="Pfam" id="PF00749">
    <property type="entry name" value="tRNA-synt_1c"/>
    <property type="match status" value="1"/>
</dbReference>
<dbReference type="GO" id="GO:0004818">
    <property type="term" value="F:glutamate-tRNA ligase activity"/>
    <property type="evidence" value="ECO:0007669"/>
    <property type="project" value="UniProtKB-EC"/>
</dbReference>
<dbReference type="InterPro" id="IPR020061">
    <property type="entry name" value="Glu_tRNA_lig_a-bdl"/>
</dbReference>
<dbReference type="FunFam" id="1.10.1160.10:FF:000001">
    <property type="entry name" value="Glutamine--tRNA ligase"/>
    <property type="match status" value="1"/>
</dbReference>
<proteinExistence type="evidence at transcript level"/>
<evidence type="ECO:0000256" key="3">
    <source>
        <dbReference type="ARBA" id="ARBA00012835"/>
    </source>
</evidence>
<dbReference type="InterPro" id="IPR020058">
    <property type="entry name" value="Glu/Gln-tRNA-synth_Ib_cat-dom"/>
</dbReference>
<dbReference type="HAMAP" id="MF_02076">
    <property type="entry name" value="Glu_tRNA_synth_type2"/>
    <property type="match status" value="1"/>
</dbReference>
<dbReference type="InterPro" id="IPR020056">
    <property type="entry name" value="Rbsml_bL25/Gln-tRNA_synth_N"/>
</dbReference>
<dbReference type="PROSITE" id="PS50405">
    <property type="entry name" value="GST_CTER"/>
    <property type="match status" value="1"/>
</dbReference>
<dbReference type="InterPro" id="IPR036282">
    <property type="entry name" value="Glutathione-S-Trfase_C_sf"/>
</dbReference>
<keyword evidence="5 12" id="KW-0436">Ligase</keyword>
<dbReference type="SUPFAM" id="SSF52374">
    <property type="entry name" value="Nucleotidylyl transferase"/>
    <property type="match status" value="1"/>
</dbReference>
<dbReference type="Pfam" id="PF03950">
    <property type="entry name" value="tRNA-synt_1c_C"/>
    <property type="match status" value="1"/>
</dbReference>
<dbReference type="PROSITE" id="PS00178">
    <property type="entry name" value="AA_TRNA_LIGASE_I"/>
    <property type="match status" value="1"/>
</dbReference>
<reference evidence="14" key="1">
    <citation type="submission" date="2017-11" db="EMBL/GenBank/DDBJ databases">
        <title>The sensing device of the deep-sea amphipod.</title>
        <authorList>
            <person name="Kobayashi H."/>
            <person name="Nagahama T."/>
            <person name="Arai W."/>
            <person name="Sasagawa Y."/>
            <person name="Umeda M."/>
            <person name="Hayashi T."/>
            <person name="Nikaido I."/>
            <person name="Watanabe H."/>
            <person name="Oguri K."/>
            <person name="Kitazato H."/>
            <person name="Fujioka K."/>
            <person name="Kido Y."/>
            <person name="Takami H."/>
        </authorList>
    </citation>
    <scope>NUCLEOTIDE SEQUENCE</scope>
    <source>
        <tissue evidence="14">Whole body</tissue>
    </source>
</reference>
<dbReference type="InterPro" id="IPR014729">
    <property type="entry name" value="Rossmann-like_a/b/a_fold"/>
</dbReference>
<evidence type="ECO:0000256" key="5">
    <source>
        <dbReference type="ARBA" id="ARBA00022598"/>
    </source>
</evidence>
<dbReference type="InterPro" id="IPR001412">
    <property type="entry name" value="aa-tRNA-synth_I_CS"/>
</dbReference>
<dbReference type="InterPro" id="IPR020059">
    <property type="entry name" value="Glu/Gln-tRNA-synth_Ib_codon-bd"/>
</dbReference>
<dbReference type="SUPFAM" id="SSF50715">
    <property type="entry name" value="Ribosomal protein L25-like"/>
    <property type="match status" value="1"/>
</dbReference>
<dbReference type="Gene3D" id="1.10.1160.10">
    <property type="entry name" value="Glutamyl-trna Synthetase, Domain 2"/>
    <property type="match status" value="1"/>
</dbReference>
<dbReference type="InterPro" id="IPR053836">
    <property type="entry name" value="Arc1-like_N"/>
</dbReference>
<dbReference type="InterPro" id="IPR049437">
    <property type="entry name" value="tRNA-synt_1c_C2"/>
</dbReference>
<keyword evidence="7 12" id="KW-0067">ATP-binding</keyword>
<evidence type="ECO:0000256" key="9">
    <source>
        <dbReference type="ARBA" id="ARBA00023146"/>
    </source>
</evidence>
<evidence type="ECO:0000256" key="11">
    <source>
        <dbReference type="ARBA" id="ARBA00048351"/>
    </source>
</evidence>
<protein>
    <recommendedName>
        <fullName evidence="3">glutamate--tRNA ligase</fullName>
        <ecNumber evidence="3">6.1.1.17</ecNumber>
    </recommendedName>
    <alternativeName>
        <fullName evidence="10">Glutamyl-tRNA synthetase</fullName>
    </alternativeName>
</protein>
<dbReference type="PROSITE" id="PS51257">
    <property type="entry name" value="PROKAR_LIPOPROTEIN"/>
    <property type="match status" value="1"/>
</dbReference>
<comment type="similarity">
    <text evidence="2">Belongs to the class-I aminoacyl-tRNA synthetase family. Glutamate--tRNA ligase type 2 subfamily.</text>
</comment>
<feature type="domain" description="GST C-terminal" evidence="13">
    <location>
        <begin position="23"/>
        <end position="176"/>
    </location>
</feature>
<evidence type="ECO:0000256" key="4">
    <source>
        <dbReference type="ARBA" id="ARBA00022490"/>
    </source>
</evidence>
<dbReference type="SUPFAM" id="SSF47616">
    <property type="entry name" value="GST C-terminal domain-like"/>
    <property type="match status" value="1"/>
</dbReference>
<dbReference type="Gene3D" id="1.20.1050.130">
    <property type="match status" value="1"/>
</dbReference>
<dbReference type="GO" id="GO:0017101">
    <property type="term" value="C:aminoacyl-tRNA synthetase multienzyme complex"/>
    <property type="evidence" value="ECO:0007669"/>
    <property type="project" value="UniProtKB-ARBA"/>
</dbReference>
<evidence type="ECO:0000256" key="12">
    <source>
        <dbReference type="RuleBase" id="RU363037"/>
    </source>
</evidence>
<dbReference type="Gene3D" id="3.40.50.620">
    <property type="entry name" value="HUPs"/>
    <property type="match status" value="1"/>
</dbReference>
<dbReference type="EC" id="6.1.1.17" evidence="3"/>
<dbReference type="Pfam" id="PF20974">
    <property type="entry name" value="tRNA-synt_1c_C2"/>
    <property type="match status" value="1"/>
</dbReference>
<evidence type="ECO:0000313" key="14">
    <source>
        <dbReference type="EMBL" id="LAC23594.1"/>
    </source>
</evidence>
<dbReference type="GO" id="GO:0017102">
    <property type="term" value="C:methionyl glutamyl tRNA synthetase complex"/>
    <property type="evidence" value="ECO:0007669"/>
    <property type="project" value="TreeGrafter"/>
</dbReference>
<keyword evidence="4" id="KW-0963">Cytoplasm</keyword>
<evidence type="ECO:0000256" key="1">
    <source>
        <dbReference type="ARBA" id="ARBA00004496"/>
    </source>
</evidence>
<keyword evidence="9 12" id="KW-0030">Aminoacyl-tRNA synthetase</keyword>
<comment type="subcellular location">
    <subcellularLocation>
        <location evidence="1">Cytoplasm</location>
    </subcellularLocation>
</comment>
<evidence type="ECO:0000256" key="8">
    <source>
        <dbReference type="ARBA" id="ARBA00022917"/>
    </source>
</evidence>
<dbReference type="PANTHER" id="PTHR43097:SF5">
    <property type="entry name" value="GLUTAMATE--TRNA LIGASE"/>
    <property type="match status" value="1"/>
</dbReference>
<dbReference type="NCBIfam" id="TIGR00463">
    <property type="entry name" value="gltX_arch"/>
    <property type="match status" value="1"/>
</dbReference>
<accession>A0A6A7FZD9</accession>
<dbReference type="CDD" id="cd10289">
    <property type="entry name" value="GST_C_AaRS_like"/>
    <property type="match status" value="1"/>
</dbReference>
<dbReference type="InterPro" id="IPR050132">
    <property type="entry name" value="Gln/Glu-tRNA_Ligase"/>
</dbReference>
<dbReference type="InterPro" id="IPR004526">
    <property type="entry name" value="Glu-tRNA-synth_arc/euk"/>
</dbReference>
<dbReference type="FunFam" id="3.90.800.10:FF:000001">
    <property type="entry name" value="Glutamine--tRNA ligase"/>
    <property type="match status" value="1"/>
</dbReference>
<evidence type="ECO:0000256" key="2">
    <source>
        <dbReference type="ARBA" id="ARBA00008927"/>
    </source>
</evidence>
<dbReference type="FunFam" id="3.40.50.620:FF:000037">
    <property type="entry name" value="Glutamine--tRNA ligase cytoplasmic"/>
    <property type="match status" value="1"/>
</dbReference>
<dbReference type="GO" id="GO:0006424">
    <property type="term" value="P:glutamyl-tRNA aminoacylation"/>
    <property type="evidence" value="ECO:0007669"/>
    <property type="project" value="InterPro"/>
</dbReference>
<dbReference type="EMBL" id="IACT01004400">
    <property type="protein sequence ID" value="LAC23594.1"/>
    <property type="molecule type" value="mRNA"/>
</dbReference>
<dbReference type="Gene3D" id="3.90.800.10">
    <property type="entry name" value="Glutamyl-tRNA Synthetase, Domain 3"/>
    <property type="match status" value="1"/>
</dbReference>
<dbReference type="GO" id="GO:0005524">
    <property type="term" value="F:ATP binding"/>
    <property type="evidence" value="ECO:0007669"/>
    <property type="project" value="UniProtKB-KW"/>
</dbReference>
<dbReference type="Pfam" id="PF21972">
    <property type="entry name" value="Arc1p_N_like"/>
    <property type="match status" value="1"/>
</dbReference>
<organism evidence="14">
    <name type="scientific">Hirondellea gigas</name>
    <dbReference type="NCBI Taxonomy" id="1518452"/>
    <lineage>
        <taxon>Eukaryota</taxon>
        <taxon>Metazoa</taxon>
        <taxon>Ecdysozoa</taxon>
        <taxon>Arthropoda</taxon>
        <taxon>Crustacea</taxon>
        <taxon>Multicrustacea</taxon>
        <taxon>Malacostraca</taxon>
        <taxon>Eumalacostraca</taxon>
        <taxon>Peracarida</taxon>
        <taxon>Amphipoda</taxon>
        <taxon>Amphilochidea</taxon>
        <taxon>Lysianassida</taxon>
        <taxon>Lysianassidira</taxon>
        <taxon>Lysianassoidea</taxon>
        <taxon>Lysianassidae</taxon>
        <taxon>Hirondellea</taxon>
    </lineage>
</organism>
<dbReference type="InterPro" id="IPR000924">
    <property type="entry name" value="Glu/Gln-tRNA-synth"/>
</dbReference>
<dbReference type="PRINTS" id="PR00987">
    <property type="entry name" value="TRNASYNTHGLU"/>
</dbReference>
<comment type="catalytic activity">
    <reaction evidence="11">
        <text>tRNA(Glu) + L-glutamate + ATP = L-glutamyl-tRNA(Glu) + AMP + diphosphate</text>
        <dbReference type="Rhea" id="RHEA:23540"/>
        <dbReference type="Rhea" id="RHEA-COMP:9663"/>
        <dbReference type="Rhea" id="RHEA-COMP:9680"/>
        <dbReference type="ChEBI" id="CHEBI:29985"/>
        <dbReference type="ChEBI" id="CHEBI:30616"/>
        <dbReference type="ChEBI" id="CHEBI:33019"/>
        <dbReference type="ChEBI" id="CHEBI:78442"/>
        <dbReference type="ChEBI" id="CHEBI:78520"/>
        <dbReference type="ChEBI" id="CHEBI:456215"/>
        <dbReference type="EC" id="6.1.1.17"/>
    </reaction>
</comment>
<dbReference type="InterPro" id="IPR010987">
    <property type="entry name" value="Glutathione-S-Trfase_C-like"/>
</dbReference>
<dbReference type="GO" id="GO:0005829">
    <property type="term" value="C:cytosol"/>
    <property type="evidence" value="ECO:0007669"/>
    <property type="project" value="TreeGrafter"/>
</dbReference>
<dbReference type="InterPro" id="IPR011035">
    <property type="entry name" value="Ribosomal_bL25/Gln-tRNA_synth"/>
</dbReference>
<evidence type="ECO:0000259" key="13">
    <source>
        <dbReference type="PROSITE" id="PS50405"/>
    </source>
</evidence>
<evidence type="ECO:0000256" key="6">
    <source>
        <dbReference type="ARBA" id="ARBA00022741"/>
    </source>
</evidence>
<evidence type="ECO:0000256" key="10">
    <source>
        <dbReference type="ARBA" id="ARBA00030865"/>
    </source>
</evidence>
<name>A0A6A7FZD9_9CRUS</name>
<sequence length="716" mass="81995">MLRVCVNPFAGPFAPTATLIACAFAEKAGVDFKVDEDVSCASPKAVLGNREVRGNMMVARYLSHEAGLYGRDSFATCEMHRFVDLAVSSLSDRATLPEHCETLNQHLAMRTFLVGQEISVADIVVWPGLRENSRWLKLSKSVEKYTHLIRWYRFLERMKEFQGAIAKLAVKNKAVFGQVETGSFDVGIPPEMRGKVVTRFPPEPSGYLHIGHAKAILLNQEIARLWDGEMIVRFDDTNPSKEKDEYVESILEDLETLGAKRKRPISYTSDYFDLFLKYCTEMIKKGTAYVDDTPVEQMREERLNLIESRCRNQSPETNLKLWEAMQKGTEGGLKCVVRAKMDMKSPNGTLRDPTLYRCNLTPHHRTKSKFKVYPTYDFACPIVDSIEGVTHAFRTSEYTDRNVQYNLLWDLSCSHHKELIRPSMKVYSRLNFVYTILSKRKLNWFVEKGLVDGWDDPRFPTVRGMLRRGLTIEALKKFMFSQGFSVSDNLMQFDKLWTENKRVLDPKVSRYTAIGMDYARLHITDGPLLTSRLTPLHPKYPKRGTKVIRIGKEVLLENRDVHPDLISEGDEITLIEWGNVIIDKIDRSNARTELYGRLNLGGDVKKTRKLSWLADSGDDLVSIKLVDLDHLITVPKLEPNQKLQDFVRKDTWKETKVLGDPSIRNLQKGTTIQLQRRGFCIVDRVIADDVDGSVVLINILDGREKSMFNLPKKKNK</sequence>
<dbReference type="Gene3D" id="2.40.240.10">
    <property type="entry name" value="Ribosomal Protein L25, Chain P"/>
    <property type="match status" value="1"/>
</dbReference>
<dbReference type="AlphaFoldDB" id="A0A6A7FZD9"/>